<dbReference type="RefSeq" id="WP_126375742.1">
    <property type="nucleotide sequence ID" value="NZ_AP017378.1"/>
</dbReference>
<keyword evidence="10" id="KW-1185">Reference proteome</keyword>
<dbReference type="SFLD" id="SFLDG01387">
    <property type="entry name" value="BtrN-like_SPASM_domain_contain"/>
    <property type="match status" value="1"/>
</dbReference>
<evidence type="ECO:0000256" key="5">
    <source>
        <dbReference type="ARBA" id="ARBA00023002"/>
    </source>
</evidence>
<comment type="cofactor">
    <cofactor evidence="1">
        <name>[4Fe-4S] cluster</name>
        <dbReference type="ChEBI" id="CHEBI:49883"/>
    </cofactor>
</comment>
<dbReference type="SFLD" id="SFLDG01067">
    <property type="entry name" value="SPASM/twitch_domain_containing"/>
    <property type="match status" value="1"/>
</dbReference>
<evidence type="ECO:0000313" key="9">
    <source>
        <dbReference type="EMBL" id="BBD06951.1"/>
    </source>
</evidence>
<dbReference type="PROSITE" id="PS01305">
    <property type="entry name" value="MOAA_NIFB_PQQE"/>
    <property type="match status" value="1"/>
</dbReference>
<dbReference type="SUPFAM" id="SSF102114">
    <property type="entry name" value="Radical SAM enzymes"/>
    <property type="match status" value="1"/>
</dbReference>
<dbReference type="GO" id="GO:0016491">
    <property type="term" value="F:oxidoreductase activity"/>
    <property type="evidence" value="ECO:0007669"/>
    <property type="project" value="UniProtKB-KW"/>
</dbReference>
<evidence type="ECO:0000256" key="3">
    <source>
        <dbReference type="ARBA" id="ARBA00022691"/>
    </source>
</evidence>
<dbReference type="EMBL" id="AP017378">
    <property type="protein sequence ID" value="BBD06951.1"/>
    <property type="molecule type" value="Genomic_DNA"/>
</dbReference>
<keyword evidence="2" id="KW-0004">4Fe-4S</keyword>
<dbReference type="InterPro" id="IPR023885">
    <property type="entry name" value="4Fe4S-binding_SPASM_dom"/>
</dbReference>
<dbReference type="PROSITE" id="PS51918">
    <property type="entry name" value="RADICAL_SAM"/>
    <property type="match status" value="1"/>
</dbReference>
<dbReference type="InterPro" id="IPR050377">
    <property type="entry name" value="Radical_SAM_PqqE_MftC-like"/>
</dbReference>
<feature type="domain" description="Radical SAM core" evidence="8">
    <location>
        <begin position="36"/>
        <end position="259"/>
    </location>
</feature>
<keyword evidence="7" id="KW-0411">Iron-sulfur</keyword>
<evidence type="ECO:0000256" key="7">
    <source>
        <dbReference type="ARBA" id="ARBA00023014"/>
    </source>
</evidence>
<dbReference type="AlphaFoldDB" id="A0A2Z6AUP1"/>
<dbReference type="Pfam" id="PF04055">
    <property type="entry name" value="Radical_SAM"/>
    <property type="match status" value="1"/>
</dbReference>
<sequence>MAERNPESENNGWRGLWPRFRDRVLEPFRAGGGAPEPARHWRLLQVEVALACNLRCVMCPWVDIRKAAGEAKALMRPEAWACIREALPQIESVDFTGGGETLLQPHLEQWVADASRVGCDTGFLTNGLILKEDRLRALLDAGLTWLGVSMDGATAEIYEGIRRGSNFERVCANLARVAQLRTAGAPKTLIQFVVMHSNAHQCAPLVRLAAELGVDEVAFKQCDVIRGEHGKGLGVFSTEGGEVVDVEQSLAEARREGKRLGVETYEFSLTPTELPVCEQDPRTSLFVRHDGHVSPCINMAYGGPTTFLGQDAVMPSVHYGRLPEDSLSEVWETETCLYFRNSFRSRVEAYERAVLDSMAGGVPMDRHKVLRAGREAMPAPAEACRVCHYLYGI</sequence>
<dbReference type="Proteomes" id="UP000269883">
    <property type="component" value="Chromosome"/>
</dbReference>
<accession>A0A2Z6AUP1</accession>
<gene>
    <name evidence="9" type="ORF">DFE_0225</name>
</gene>
<dbReference type="InterPro" id="IPR034391">
    <property type="entry name" value="AdoMet-like_SPASM_containing"/>
</dbReference>
<evidence type="ECO:0000256" key="4">
    <source>
        <dbReference type="ARBA" id="ARBA00022723"/>
    </source>
</evidence>
<dbReference type="InterPro" id="IPR000385">
    <property type="entry name" value="MoaA_NifB_PqqE_Fe-S-bd_CS"/>
</dbReference>
<dbReference type="OrthoDB" id="9772409at2"/>
<dbReference type="GO" id="GO:0051539">
    <property type="term" value="F:4 iron, 4 sulfur cluster binding"/>
    <property type="evidence" value="ECO:0007669"/>
    <property type="project" value="UniProtKB-KW"/>
</dbReference>
<dbReference type="CDD" id="cd01335">
    <property type="entry name" value="Radical_SAM"/>
    <property type="match status" value="1"/>
</dbReference>
<organism evidence="9 10">
    <name type="scientific">Desulfovibrio ferrophilus</name>
    <dbReference type="NCBI Taxonomy" id="241368"/>
    <lineage>
        <taxon>Bacteria</taxon>
        <taxon>Pseudomonadati</taxon>
        <taxon>Thermodesulfobacteriota</taxon>
        <taxon>Desulfovibrionia</taxon>
        <taxon>Desulfovibrionales</taxon>
        <taxon>Desulfovibrionaceae</taxon>
        <taxon>Desulfovibrio</taxon>
    </lineage>
</organism>
<dbReference type="PANTHER" id="PTHR11228">
    <property type="entry name" value="RADICAL SAM DOMAIN PROTEIN"/>
    <property type="match status" value="1"/>
</dbReference>
<evidence type="ECO:0000256" key="6">
    <source>
        <dbReference type="ARBA" id="ARBA00023004"/>
    </source>
</evidence>
<evidence type="ECO:0000256" key="1">
    <source>
        <dbReference type="ARBA" id="ARBA00001966"/>
    </source>
</evidence>
<dbReference type="SFLD" id="SFLDS00029">
    <property type="entry name" value="Radical_SAM"/>
    <property type="match status" value="1"/>
</dbReference>
<dbReference type="GO" id="GO:0046872">
    <property type="term" value="F:metal ion binding"/>
    <property type="evidence" value="ECO:0007669"/>
    <property type="project" value="UniProtKB-KW"/>
</dbReference>
<dbReference type="PANTHER" id="PTHR11228:SF7">
    <property type="entry name" value="PQQA PEPTIDE CYCLASE"/>
    <property type="match status" value="1"/>
</dbReference>
<dbReference type="Pfam" id="PF13186">
    <property type="entry name" value="SPASM"/>
    <property type="match status" value="1"/>
</dbReference>
<reference evidence="9 10" key="1">
    <citation type="journal article" date="2018" name="Sci. Adv.">
        <title>Multi-heme cytochromes provide a pathway for survival in energy-limited environments.</title>
        <authorList>
            <person name="Deng X."/>
            <person name="Dohmae N."/>
            <person name="Nealson K.H."/>
            <person name="Hashimoto K."/>
            <person name="Okamoto A."/>
        </authorList>
    </citation>
    <scope>NUCLEOTIDE SEQUENCE [LARGE SCALE GENOMIC DNA]</scope>
    <source>
        <strain evidence="9 10">IS5</strain>
    </source>
</reference>
<dbReference type="InterPro" id="IPR013785">
    <property type="entry name" value="Aldolase_TIM"/>
</dbReference>
<dbReference type="InterPro" id="IPR058240">
    <property type="entry name" value="rSAM_sf"/>
</dbReference>
<keyword evidence="3" id="KW-0949">S-adenosyl-L-methionine</keyword>
<evidence type="ECO:0000256" key="2">
    <source>
        <dbReference type="ARBA" id="ARBA00022485"/>
    </source>
</evidence>
<evidence type="ECO:0000259" key="8">
    <source>
        <dbReference type="PROSITE" id="PS51918"/>
    </source>
</evidence>
<keyword evidence="6" id="KW-0408">Iron</keyword>
<evidence type="ECO:0000313" key="10">
    <source>
        <dbReference type="Proteomes" id="UP000269883"/>
    </source>
</evidence>
<dbReference type="KEGG" id="dfl:DFE_0225"/>
<proteinExistence type="predicted"/>
<dbReference type="Gene3D" id="3.20.20.70">
    <property type="entry name" value="Aldolase class I"/>
    <property type="match status" value="1"/>
</dbReference>
<keyword evidence="4" id="KW-0479">Metal-binding</keyword>
<dbReference type="InterPro" id="IPR007197">
    <property type="entry name" value="rSAM"/>
</dbReference>
<name>A0A2Z6AUP1_9BACT</name>
<protein>
    <submittedName>
        <fullName evidence="9">Putative Fe-S oxidoreductase</fullName>
    </submittedName>
</protein>
<keyword evidence="5" id="KW-0560">Oxidoreductase</keyword>